<dbReference type="AlphaFoldDB" id="G5IJ78"/>
<dbReference type="Pfam" id="PF00144">
    <property type="entry name" value="Beta-lactamase"/>
    <property type="match status" value="1"/>
</dbReference>
<evidence type="ECO:0000313" key="5">
    <source>
        <dbReference type="Proteomes" id="UP000005384"/>
    </source>
</evidence>
<name>G5IJ78_9FIRM</name>
<accession>G5IJ78</accession>
<dbReference type="InterPro" id="IPR001466">
    <property type="entry name" value="Beta-lactam-related"/>
</dbReference>
<reference evidence="4 5" key="1">
    <citation type="submission" date="2011-08" db="EMBL/GenBank/DDBJ databases">
        <title>The Genome Sequence of Clostridium hathewayi WAL-18680.</title>
        <authorList>
            <consortium name="The Broad Institute Genome Sequencing Platform"/>
            <person name="Earl A."/>
            <person name="Ward D."/>
            <person name="Feldgarden M."/>
            <person name="Gevers D."/>
            <person name="Finegold S.M."/>
            <person name="Summanen P.H."/>
            <person name="Molitoris D.R."/>
            <person name="Song M."/>
            <person name="Daigneault M."/>
            <person name="Allen-Vercoe E."/>
            <person name="Young S.K."/>
            <person name="Zeng Q."/>
            <person name="Gargeya S."/>
            <person name="Fitzgerald M."/>
            <person name="Haas B."/>
            <person name="Abouelleil A."/>
            <person name="Alvarado L."/>
            <person name="Arachchi H.M."/>
            <person name="Berlin A."/>
            <person name="Brown A."/>
            <person name="Chapman S.B."/>
            <person name="Chen Z."/>
            <person name="Dunbar C."/>
            <person name="Freedman E."/>
            <person name="Gearin G."/>
            <person name="Gellesch M."/>
            <person name="Goldberg J."/>
            <person name="Griggs A."/>
            <person name="Gujja S."/>
            <person name="Heiman D."/>
            <person name="Howarth C."/>
            <person name="Larson L."/>
            <person name="Lui A."/>
            <person name="MacDonald P.J.P."/>
            <person name="Montmayeur A."/>
            <person name="Murphy C."/>
            <person name="Neiman D."/>
            <person name="Pearson M."/>
            <person name="Priest M."/>
            <person name="Roberts A."/>
            <person name="Saif S."/>
            <person name="Shea T."/>
            <person name="Shenoy N."/>
            <person name="Sisk P."/>
            <person name="Stolte C."/>
            <person name="Sykes S."/>
            <person name="Wortman J."/>
            <person name="Nusbaum C."/>
            <person name="Birren B."/>
        </authorList>
    </citation>
    <scope>NUCLEOTIDE SEQUENCE [LARGE SCALE GENOMIC DNA]</scope>
    <source>
        <strain evidence="4 5">WAL-18680</strain>
    </source>
</reference>
<dbReference type="OrthoDB" id="9797709at2"/>
<dbReference type="SUPFAM" id="SSF56601">
    <property type="entry name" value="beta-lactamase/transpeptidase-like"/>
    <property type="match status" value="1"/>
</dbReference>
<evidence type="ECO:0000313" key="4">
    <source>
        <dbReference type="EMBL" id="EHI58440.1"/>
    </source>
</evidence>
<keyword evidence="5" id="KW-1185">Reference proteome</keyword>
<dbReference type="Proteomes" id="UP000005384">
    <property type="component" value="Unassembled WGS sequence"/>
</dbReference>
<organism evidence="4 5">
    <name type="scientific">Hungatella hathewayi WAL-18680</name>
    <dbReference type="NCBI Taxonomy" id="742737"/>
    <lineage>
        <taxon>Bacteria</taxon>
        <taxon>Bacillati</taxon>
        <taxon>Bacillota</taxon>
        <taxon>Clostridia</taxon>
        <taxon>Lachnospirales</taxon>
        <taxon>Lachnospiraceae</taxon>
        <taxon>Hungatella</taxon>
    </lineage>
</organism>
<gene>
    <name evidence="4" type="ORF">HMPREF9473_03556</name>
</gene>
<dbReference type="PATRIC" id="fig|742737.3.peg.3535"/>
<comment type="subcellular location">
    <subcellularLocation>
        <location evidence="1">Membrane</location>
    </subcellularLocation>
</comment>
<dbReference type="GO" id="GO:0016020">
    <property type="term" value="C:membrane"/>
    <property type="evidence" value="ECO:0007669"/>
    <property type="project" value="UniProtKB-SubCell"/>
</dbReference>
<dbReference type="PANTHER" id="PTHR46825:SF11">
    <property type="entry name" value="PENICILLIN-BINDING PROTEIN 4"/>
    <property type="match status" value="1"/>
</dbReference>
<dbReference type="RefSeq" id="WP_006781547.1">
    <property type="nucleotide sequence ID" value="NZ_CP040506.1"/>
</dbReference>
<dbReference type="InterPro" id="IPR012338">
    <property type="entry name" value="Beta-lactam/transpept-like"/>
</dbReference>
<dbReference type="EMBL" id="ADLN01000098">
    <property type="protein sequence ID" value="EHI58440.1"/>
    <property type="molecule type" value="Genomic_DNA"/>
</dbReference>
<sequence>MKDENVENGKKAGGMMRRKDRILDGNGVGRYDGDGARICAKNCARIGAGVLMAVAMMGQMGTAAWAGTASNEAAQAQTVMYGIGSTSKVVVTAAVMKLVEDGLVDLDAPLTEYIPEFEMADERYVRITPRMLLDHSSGIQGSTLVNAMLLGDNDTDNHDNLLRRLRFQRLKAEPGAFSTYCNDGFTLAEILVERVSKKTYTEFLEETFAKPLGLSNMKTPQNIGDMGRLAPVYDGQTGKELPGEMANVIGSGGVYATAEDLCRFSQVFMDGRSGAGDMLSDASLREMETSKYGKQMNPEGRDTNLMYGLGWDSVDTFPFSQYGVKTLVKGGDTSFYHASLTVLPEENISCAVLSSGGGSAYCQMAVQEILLEYLEEIGEIERHDENPFRETDGAGAASQVPAELLEKSGWYGGWDMFRAEVEADGTLTLGSVGSNVGSVQTYRYGDDGRFYGEFGAYINSSGDMSRGSNGIIGKTALEFKIGDQGQQYLMAASYEIYPGLGSTAMYLPLAEKVAERPVTEKTKAAWDQVSGTEYYLVSDKYTSTSYMTNFLAVPKVLDGPEGYLVFEKSMLTMAALEDEHEARFFLQVPGQVGRDVSDYRIFTRDGKDYLETSGFLLLSEKSMEALPAGNEVITIGNDGEARWFTSDKIQAARPVSIRTPEHGAFFIYDHSGKEMTCISSSYVLEPGQQITLPKEGRVVFVGEAGSEFQIDYH</sequence>
<protein>
    <recommendedName>
        <fullName evidence="3">Beta-lactamase-related domain-containing protein</fullName>
    </recommendedName>
</protein>
<dbReference type="InterPro" id="IPR050491">
    <property type="entry name" value="AmpC-like"/>
</dbReference>
<feature type="domain" description="Beta-lactamase-related" evidence="3">
    <location>
        <begin position="48"/>
        <end position="359"/>
    </location>
</feature>
<dbReference type="HOGENOM" id="CLU_012124_0_0_9"/>
<dbReference type="PANTHER" id="PTHR46825">
    <property type="entry name" value="D-ALANYL-D-ALANINE-CARBOXYPEPTIDASE/ENDOPEPTIDASE AMPH"/>
    <property type="match status" value="1"/>
</dbReference>
<comment type="caution">
    <text evidence="4">The sequence shown here is derived from an EMBL/GenBank/DDBJ whole genome shotgun (WGS) entry which is preliminary data.</text>
</comment>
<dbReference type="Gene3D" id="3.40.710.10">
    <property type="entry name" value="DD-peptidase/beta-lactamase superfamily"/>
    <property type="match status" value="1"/>
</dbReference>
<proteinExistence type="predicted"/>
<keyword evidence="2" id="KW-0472">Membrane</keyword>
<evidence type="ECO:0000256" key="1">
    <source>
        <dbReference type="ARBA" id="ARBA00004370"/>
    </source>
</evidence>
<evidence type="ECO:0000256" key="2">
    <source>
        <dbReference type="ARBA" id="ARBA00023136"/>
    </source>
</evidence>
<evidence type="ECO:0000259" key="3">
    <source>
        <dbReference type="Pfam" id="PF00144"/>
    </source>
</evidence>